<organism evidence="1 2">
    <name type="scientific">Paenibacillus apiarius</name>
    <dbReference type="NCBI Taxonomy" id="46240"/>
    <lineage>
        <taxon>Bacteria</taxon>
        <taxon>Bacillati</taxon>
        <taxon>Bacillota</taxon>
        <taxon>Bacilli</taxon>
        <taxon>Bacillales</taxon>
        <taxon>Paenibacillaceae</taxon>
        <taxon>Paenibacillus</taxon>
    </lineage>
</organism>
<proteinExistence type="predicted"/>
<dbReference type="Proteomes" id="UP001207626">
    <property type="component" value="Unassembled WGS sequence"/>
</dbReference>
<evidence type="ECO:0000313" key="1">
    <source>
        <dbReference type="EMBL" id="MCY9521931.1"/>
    </source>
</evidence>
<name>A0ABT4DX47_9BACL</name>
<dbReference type="EMBL" id="JAMDLW010000029">
    <property type="protein sequence ID" value="MCY9521931.1"/>
    <property type="molecule type" value="Genomic_DNA"/>
</dbReference>
<evidence type="ECO:0000313" key="2">
    <source>
        <dbReference type="Proteomes" id="UP001207626"/>
    </source>
</evidence>
<keyword evidence="2" id="KW-1185">Reference proteome</keyword>
<comment type="caution">
    <text evidence="1">The sequence shown here is derived from an EMBL/GenBank/DDBJ whole genome shotgun (WGS) entry which is preliminary data.</text>
</comment>
<gene>
    <name evidence="1" type="ORF">M5X09_20045</name>
</gene>
<dbReference type="RefSeq" id="WP_411829073.1">
    <property type="nucleotide sequence ID" value="NZ_JAMDMC010000032.1"/>
</dbReference>
<protein>
    <submittedName>
        <fullName evidence="1">Copper amine oxidase N-terminal domain-containing protein</fullName>
    </submittedName>
</protein>
<accession>A0ABT4DX47</accession>
<reference evidence="1 2" key="1">
    <citation type="submission" date="2022-05" db="EMBL/GenBank/DDBJ databases">
        <title>Genome Sequencing of Bee-Associated Microbes.</title>
        <authorList>
            <person name="Dunlap C."/>
        </authorList>
    </citation>
    <scope>NUCLEOTIDE SEQUENCE [LARGE SCALE GENOMIC DNA]</scope>
    <source>
        <strain evidence="1 2">NRRL NRS-1438</strain>
    </source>
</reference>
<sequence length="44" mass="4804">MRAVAEDAGAKVNWHGKEKKVCSTKTNRTEMNILLSSPSSSNII</sequence>